<reference evidence="6 7" key="1">
    <citation type="submission" date="2020-10" db="EMBL/GenBank/DDBJ databases">
        <title>The genome sequence of Chitinilyticum litopenaei 4Y14.</title>
        <authorList>
            <person name="Liu Y."/>
        </authorList>
    </citation>
    <scope>NUCLEOTIDE SEQUENCE [LARGE SCALE GENOMIC DNA]</scope>
    <source>
        <strain evidence="6 7">4Y14</strain>
    </source>
</reference>
<comment type="function">
    <text evidence="2">Destroys radicals which are normally produced within the cells and which are toxic to biological systems.</text>
</comment>
<protein>
    <recommendedName>
        <fullName evidence="2">Superoxide dismutase [Cu-Zn]</fullName>
        <ecNumber evidence="2">1.15.1.1</ecNumber>
    </recommendedName>
</protein>
<proteinExistence type="inferred from homology"/>
<name>A0A8J7FKV4_9NEIS</name>
<keyword evidence="2" id="KW-0479">Metal-binding</keyword>
<feature type="domain" description="Superoxide dismutase copper/zinc binding" evidence="5">
    <location>
        <begin position="44"/>
        <end position="172"/>
    </location>
</feature>
<evidence type="ECO:0000313" key="6">
    <source>
        <dbReference type="EMBL" id="MBE9609902.1"/>
    </source>
</evidence>
<feature type="region of interest" description="Disordered" evidence="3">
    <location>
        <begin position="92"/>
        <end position="112"/>
    </location>
</feature>
<dbReference type="Gene3D" id="2.60.40.200">
    <property type="entry name" value="Superoxide dismutase, copper/zinc binding domain"/>
    <property type="match status" value="1"/>
</dbReference>
<dbReference type="PROSITE" id="PS00087">
    <property type="entry name" value="SOD_CU_ZN_1"/>
    <property type="match status" value="1"/>
</dbReference>
<comment type="similarity">
    <text evidence="1 2">Belongs to the Cu-Zn superoxide dismutase family.</text>
</comment>
<evidence type="ECO:0000256" key="3">
    <source>
        <dbReference type="SAM" id="MobiDB-lite"/>
    </source>
</evidence>
<dbReference type="AlphaFoldDB" id="A0A8J7FKV4"/>
<keyword evidence="4" id="KW-0732">Signal</keyword>
<accession>A0A8J7FKV4</accession>
<feature type="chain" id="PRO_5035226929" description="Superoxide dismutase [Cu-Zn]" evidence="4">
    <location>
        <begin position="20"/>
        <end position="177"/>
    </location>
</feature>
<keyword evidence="2" id="KW-0186">Copper</keyword>
<dbReference type="PROSITE" id="PS00332">
    <property type="entry name" value="SOD_CU_ZN_2"/>
    <property type="match status" value="1"/>
</dbReference>
<dbReference type="GO" id="GO:0004784">
    <property type="term" value="F:superoxide dismutase activity"/>
    <property type="evidence" value="ECO:0007669"/>
    <property type="project" value="UniProtKB-EC"/>
</dbReference>
<dbReference type="EMBL" id="JADFUA010000006">
    <property type="protein sequence ID" value="MBE9609902.1"/>
    <property type="molecule type" value="Genomic_DNA"/>
</dbReference>
<comment type="caution">
    <text evidence="6">The sequence shown here is derived from an EMBL/GenBank/DDBJ whole genome shotgun (WGS) entry which is preliminary data.</text>
</comment>
<evidence type="ECO:0000256" key="1">
    <source>
        <dbReference type="ARBA" id="ARBA00010457"/>
    </source>
</evidence>
<dbReference type="SUPFAM" id="SSF49329">
    <property type="entry name" value="Cu,Zn superoxide dismutase-like"/>
    <property type="match status" value="1"/>
</dbReference>
<comment type="catalytic activity">
    <reaction evidence="2">
        <text>2 superoxide + 2 H(+) = H2O2 + O2</text>
        <dbReference type="Rhea" id="RHEA:20696"/>
        <dbReference type="ChEBI" id="CHEBI:15378"/>
        <dbReference type="ChEBI" id="CHEBI:15379"/>
        <dbReference type="ChEBI" id="CHEBI:16240"/>
        <dbReference type="ChEBI" id="CHEBI:18421"/>
        <dbReference type="EC" id="1.15.1.1"/>
    </reaction>
</comment>
<dbReference type="PROSITE" id="PS51257">
    <property type="entry name" value="PROKAR_LIPOPROTEIN"/>
    <property type="match status" value="1"/>
</dbReference>
<dbReference type="PRINTS" id="PR00068">
    <property type="entry name" value="CUZNDISMTASE"/>
</dbReference>
<dbReference type="InterPro" id="IPR036423">
    <property type="entry name" value="SOD-like_Cu/Zn_dom_sf"/>
</dbReference>
<dbReference type="InterPro" id="IPR018152">
    <property type="entry name" value="SOD_Cu/Zn_BS"/>
</dbReference>
<dbReference type="GO" id="GO:0005507">
    <property type="term" value="F:copper ion binding"/>
    <property type="evidence" value="ECO:0007669"/>
    <property type="project" value="InterPro"/>
</dbReference>
<sequence>MKPTRLCMLLLPLTLGACANDPNSHGNKEMAIAQLQPATGQTISGKVMLHEKDGQLMLHVMLAGLKPDSEHGFHVHEKGDCSKADFTSAGGHFNPASSKHGSHAGEHHAGDLPNLVADARGNVDQHIMAHGLTLHGSENGVIGRGFIVHANPDDYKSQPAGNSGARIACARIDQMGM</sequence>
<dbReference type="InterPro" id="IPR001424">
    <property type="entry name" value="SOD_Cu_Zn_dom"/>
</dbReference>
<feature type="signal peptide" evidence="4">
    <location>
        <begin position="1"/>
        <end position="19"/>
    </location>
</feature>
<dbReference type="Proteomes" id="UP000604481">
    <property type="component" value="Unassembled WGS sequence"/>
</dbReference>
<organism evidence="6 7">
    <name type="scientific">Chitinilyticum piscinae</name>
    <dbReference type="NCBI Taxonomy" id="2866724"/>
    <lineage>
        <taxon>Bacteria</taxon>
        <taxon>Pseudomonadati</taxon>
        <taxon>Pseudomonadota</taxon>
        <taxon>Betaproteobacteria</taxon>
        <taxon>Neisseriales</taxon>
        <taxon>Chitinibacteraceae</taxon>
        <taxon>Chitinilyticum</taxon>
    </lineage>
</organism>
<dbReference type="EC" id="1.15.1.1" evidence="2"/>
<gene>
    <name evidence="6" type="ORF">INR99_11170</name>
</gene>
<evidence type="ECO:0000256" key="2">
    <source>
        <dbReference type="RuleBase" id="RU000393"/>
    </source>
</evidence>
<dbReference type="Pfam" id="PF00080">
    <property type="entry name" value="Sod_Cu"/>
    <property type="match status" value="1"/>
</dbReference>
<keyword evidence="7" id="KW-1185">Reference proteome</keyword>
<comment type="cofactor">
    <cofactor evidence="2">
        <name>Zn(2+)</name>
        <dbReference type="ChEBI" id="CHEBI:29105"/>
    </cofactor>
    <text evidence="2">Binds 1 zinc ion per subunit.</text>
</comment>
<dbReference type="PANTHER" id="PTHR10003">
    <property type="entry name" value="SUPEROXIDE DISMUTASE CU-ZN -RELATED"/>
    <property type="match status" value="1"/>
</dbReference>
<comment type="cofactor">
    <cofactor evidence="2">
        <name>Cu cation</name>
        <dbReference type="ChEBI" id="CHEBI:23378"/>
    </cofactor>
    <text evidence="2">Binds 1 copper ion per subunit.</text>
</comment>
<evidence type="ECO:0000259" key="5">
    <source>
        <dbReference type="Pfam" id="PF00080"/>
    </source>
</evidence>
<dbReference type="CDD" id="cd00305">
    <property type="entry name" value="Cu-Zn_Superoxide_Dismutase"/>
    <property type="match status" value="1"/>
</dbReference>
<keyword evidence="2" id="KW-0560">Oxidoreductase</keyword>
<dbReference type="InterPro" id="IPR024134">
    <property type="entry name" value="SOD_Cu/Zn_/chaperone"/>
</dbReference>
<keyword evidence="2" id="KW-0862">Zinc</keyword>
<evidence type="ECO:0000313" key="7">
    <source>
        <dbReference type="Proteomes" id="UP000604481"/>
    </source>
</evidence>
<evidence type="ECO:0000256" key="4">
    <source>
        <dbReference type="SAM" id="SignalP"/>
    </source>
</evidence>